<evidence type="ECO:0000313" key="3">
    <source>
        <dbReference type="Proteomes" id="UP001501581"/>
    </source>
</evidence>
<sequence>MRIVSGLLALTLSLALTACGDDDDGGGTDAPMPTTSAPTLVTPTLVVEWSEGKWRDQAAWLEAHTEPVLVEGTAEIDEFVGGLPEEFLESAMPLQDVDPETEALLVAGFANCGKQGEAQVDGETVRFVVSTAKDIQCYWAPIQVQVWSVPTGLTLAR</sequence>
<feature type="chain" id="PRO_5047003088" description="Lipoprotein" evidence="1">
    <location>
        <begin position="21"/>
        <end position="157"/>
    </location>
</feature>
<dbReference type="EMBL" id="BAAALG010000001">
    <property type="protein sequence ID" value="GAA1091068.1"/>
    <property type="molecule type" value="Genomic_DNA"/>
</dbReference>
<reference evidence="2 3" key="1">
    <citation type="journal article" date="2019" name="Int. J. Syst. Evol. Microbiol.">
        <title>The Global Catalogue of Microorganisms (GCM) 10K type strain sequencing project: providing services to taxonomists for standard genome sequencing and annotation.</title>
        <authorList>
            <consortium name="The Broad Institute Genomics Platform"/>
            <consortium name="The Broad Institute Genome Sequencing Center for Infectious Disease"/>
            <person name="Wu L."/>
            <person name="Ma J."/>
        </authorList>
    </citation>
    <scope>NUCLEOTIDE SEQUENCE [LARGE SCALE GENOMIC DNA]</scope>
    <source>
        <strain evidence="2 3">JCM 13008</strain>
    </source>
</reference>
<accession>A0ABN1TKM5</accession>
<organism evidence="2 3">
    <name type="scientific">Nocardioides dubius</name>
    <dbReference type="NCBI Taxonomy" id="317019"/>
    <lineage>
        <taxon>Bacteria</taxon>
        <taxon>Bacillati</taxon>
        <taxon>Actinomycetota</taxon>
        <taxon>Actinomycetes</taxon>
        <taxon>Propionibacteriales</taxon>
        <taxon>Nocardioidaceae</taxon>
        <taxon>Nocardioides</taxon>
    </lineage>
</organism>
<evidence type="ECO:0000313" key="2">
    <source>
        <dbReference type="EMBL" id="GAA1091068.1"/>
    </source>
</evidence>
<keyword evidence="3" id="KW-1185">Reference proteome</keyword>
<dbReference type="PROSITE" id="PS51257">
    <property type="entry name" value="PROKAR_LIPOPROTEIN"/>
    <property type="match status" value="1"/>
</dbReference>
<evidence type="ECO:0008006" key="4">
    <source>
        <dbReference type="Google" id="ProtNLM"/>
    </source>
</evidence>
<protein>
    <recommendedName>
        <fullName evidence="4">Lipoprotein</fullName>
    </recommendedName>
</protein>
<name>A0ABN1TKM5_9ACTN</name>
<feature type="signal peptide" evidence="1">
    <location>
        <begin position="1"/>
        <end position="20"/>
    </location>
</feature>
<dbReference type="Proteomes" id="UP001501581">
    <property type="component" value="Unassembled WGS sequence"/>
</dbReference>
<keyword evidence="1" id="KW-0732">Signal</keyword>
<evidence type="ECO:0000256" key="1">
    <source>
        <dbReference type="SAM" id="SignalP"/>
    </source>
</evidence>
<dbReference type="RefSeq" id="WP_343990450.1">
    <property type="nucleotide sequence ID" value="NZ_BAAALG010000001.1"/>
</dbReference>
<proteinExistence type="predicted"/>
<gene>
    <name evidence="2" type="ORF">GCM10009668_02240</name>
</gene>
<comment type="caution">
    <text evidence="2">The sequence shown here is derived from an EMBL/GenBank/DDBJ whole genome shotgun (WGS) entry which is preliminary data.</text>
</comment>